<dbReference type="Proteomes" id="UP001583172">
    <property type="component" value="Unassembled WGS sequence"/>
</dbReference>
<reference evidence="2 3" key="1">
    <citation type="journal article" date="2024" name="Commun. Biol.">
        <title>Comparative genomic analysis of thermophilic fungi reveals convergent evolutionary adaptations and gene losses.</title>
        <authorList>
            <person name="Steindorff A.S."/>
            <person name="Aguilar-Pontes M.V."/>
            <person name="Robinson A.J."/>
            <person name="Andreopoulos B."/>
            <person name="LaButti K."/>
            <person name="Kuo A."/>
            <person name="Mondo S."/>
            <person name="Riley R."/>
            <person name="Otillar R."/>
            <person name="Haridas S."/>
            <person name="Lipzen A."/>
            <person name="Grimwood J."/>
            <person name="Schmutz J."/>
            <person name="Clum A."/>
            <person name="Reid I.D."/>
            <person name="Moisan M.C."/>
            <person name="Butler G."/>
            <person name="Nguyen T.T.M."/>
            <person name="Dewar K."/>
            <person name="Conant G."/>
            <person name="Drula E."/>
            <person name="Henrissat B."/>
            <person name="Hansel C."/>
            <person name="Singer S."/>
            <person name="Hutchinson M.I."/>
            <person name="de Vries R.P."/>
            <person name="Natvig D.O."/>
            <person name="Powell A.J."/>
            <person name="Tsang A."/>
            <person name="Grigoriev I.V."/>
        </authorList>
    </citation>
    <scope>NUCLEOTIDE SEQUENCE [LARGE SCALE GENOMIC DNA]</scope>
    <source>
        <strain evidence="2 3">CBS 620.91</strain>
    </source>
</reference>
<keyword evidence="1" id="KW-0472">Membrane</keyword>
<evidence type="ECO:0000256" key="1">
    <source>
        <dbReference type="SAM" id="Phobius"/>
    </source>
</evidence>
<organism evidence="2 3">
    <name type="scientific">Humicola insolens</name>
    <name type="common">Soft-rot fungus</name>
    <dbReference type="NCBI Taxonomy" id="85995"/>
    <lineage>
        <taxon>Eukaryota</taxon>
        <taxon>Fungi</taxon>
        <taxon>Dikarya</taxon>
        <taxon>Ascomycota</taxon>
        <taxon>Pezizomycotina</taxon>
        <taxon>Sordariomycetes</taxon>
        <taxon>Sordariomycetidae</taxon>
        <taxon>Sordariales</taxon>
        <taxon>Chaetomiaceae</taxon>
        <taxon>Mycothermus</taxon>
    </lineage>
</organism>
<feature type="transmembrane region" description="Helical" evidence="1">
    <location>
        <begin position="49"/>
        <end position="71"/>
    </location>
</feature>
<keyword evidence="3" id="KW-1185">Reference proteome</keyword>
<dbReference type="PANTHER" id="PTHR15907">
    <property type="entry name" value="DUF614 FAMILY PROTEIN-RELATED"/>
    <property type="match status" value="1"/>
</dbReference>
<sequence length="135" mass="14804">MAQKNNWESSLCNCFSAGCGTCLLGCFCPCFLINKTQDMIDNKPSPSSCGSMCCMFCGLSILANLSCFLGWKQRKEIRTKYGIPGNGCSDCCISTCCPCCGLIQQYNEVEERLKQPQPVVQQPAPVQGMTYVPQQ</sequence>
<name>A0ABR3VHR9_HUMIN</name>
<dbReference type="InterPro" id="IPR006461">
    <property type="entry name" value="PLAC_motif_containing"/>
</dbReference>
<evidence type="ECO:0000313" key="2">
    <source>
        <dbReference type="EMBL" id="KAL1841082.1"/>
    </source>
</evidence>
<accession>A0ABR3VHR9</accession>
<evidence type="ECO:0000313" key="3">
    <source>
        <dbReference type="Proteomes" id="UP001583172"/>
    </source>
</evidence>
<comment type="caution">
    <text evidence="2">The sequence shown here is derived from an EMBL/GenBank/DDBJ whole genome shotgun (WGS) entry which is preliminary data.</text>
</comment>
<proteinExistence type="predicted"/>
<protein>
    <submittedName>
        <fullName evidence="2">Uncharacterized protein</fullName>
    </submittedName>
</protein>
<dbReference type="PROSITE" id="PS51257">
    <property type="entry name" value="PROKAR_LIPOPROTEIN"/>
    <property type="match status" value="1"/>
</dbReference>
<dbReference type="NCBIfam" id="TIGR01571">
    <property type="entry name" value="A_thal_Cys_rich"/>
    <property type="match status" value="1"/>
</dbReference>
<dbReference type="EMBL" id="JAZGSY010000087">
    <property type="protein sequence ID" value="KAL1841082.1"/>
    <property type="molecule type" value="Genomic_DNA"/>
</dbReference>
<keyword evidence="1" id="KW-0812">Transmembrane</keyword>
<feature type="transmembrane region" description="Helical" evidence="1">
    <location>
        <begin position="12"/>
        <end position="34"/>
    </location>
</feature>
<dbReference type="Pfam" id="PF04749">
    <property type="entry name" value="PLAC8"/>
    <property type="match status" value="1"/>
</dbReference>
<keyword evidence="1" id="KW-1133">Transmembrane helix</keyword>
<gene>
    <name evidence="2" type="ORF">VTJ49DRAFT_7413</name>
</gene>